<dbReference type="InterPro" id="IPR023397">
    <property type="entry name" value="SAM-dep_MeTrfase_MraW_recog"/>
</dbReference>
<comment type="caution">
    <text evidence="8">The sequence shown here is derived from an EMBL/GenBank/DDBJ whole genome shotgun (WGS) entry which is preliminary data.</text>
</comment>
<evidence type="ECO:0000313" key="8">
    <source>
        <dbReference type="EMBL" id="EGG29736.1"/>
    </source>
</evidence>
<keyword evidence="4 7" id="KW-0489">Methyltransferase</keyword>
<feature type="binding site" evidence="7">
    <location>
        <position position="76"/>
    </location>
    <ligand>
        <name>S-adenosyl-L-methionine</name>
        <dbReference type="ChEBI" id="CHEBI:59789"/>
    </ligand>
</feature>
<keyword evidence="9" id="KW-1185">Reference proteome</keyword>
<dbReference type="SUPFAM" id="SSF53335">
    <property type="entry name" value="S-adenosyl-L-methionine-dependent methyltransferases"/>
    <property type="match status" value="1"/>
</dbReference>
<protein>
    <recommendedName>
        <fullName evidence="7">Ribosomal RNA small subunit methyltransferase H</fullName>
        <ecNumber evidence="7">2.1.1.199</ecNumber>
    </recommendedName>
    <alternativeName>
        <fullName evidence="7">16S rRNA m(4)C1402 methyltransferase</fullName>
    </alternativeName>
    <alternativeName>
        <fullName evidence="7">rRNA (cytosine-N(4)-)-methyltransferase RsmH</fullName>
    </alternativeName>
</protein>
<dbReference type="InterPro" id="IPR029063">
    <property type="entry name" value="SAM-dependent_MTases_sf"/>
</dbReference>
<comment type="function">
    <text evidence="7">Specifically methylates the N4 position of cytidine in position 1402 (C1402) of 16S rRNA.</text>
</comment>
<feature type="binding site" evidence="7">
    <location>
        <begin position="30"/>
        <end position="32"/>
    </location>
    <ligand>
        <name>S-adenosyl-L-methionine</name>
        <dbReference type="ChEBI" id="CHEBI:59789"/>
    </ligand>
</feature>
<keyword evidence="5 7" id="KW-0808">Transferase</keyword>
<dbReference type="FunFam" id="1.10.150.170:FF:000001">
    <property type="entry name" value="Ribosomal RNA small subunit methyltransferase H"/>
    <property type="match status" value="1"/>
</dbReference>
<dbReference type="Gene3D" id="1.10.150.170">
    <property type="entry name" value="Putative methyltransferase TM0872, insert domain"/>
    <property type="match status" value="1"/>
</dbReference>
<evidence type="ECO:0000256" key="7">
    <source>
        <dbReference type="HAMAP-Rule" id="MF_01007"/>
    </source>
</evidence>
<keyword evidence="2 7" id="KW-0963">Cytoplasm</keyword>
<evidence type="ECO:0000256" key="2">
    <source>
        <dbReference type="ARBA" id="ARBA00022490"/>
    </source>
</evidence>
<dbReference type="OrthoDB" id="9806637at2"/>
<sequence length="305" mass="33367">MHESVLLEESLQGLVGPLSGRYVDGTFGRGGHTRALLALLNDDAAVLVMDKDPQAIEVAQALAAEDGRVSVYHGSFADLPDALRQLGWAGVDGVLLDLGVSSPQLDQDERGFSFQRQGPLDMRMDNSSGQTVAEYLQGVSETDLISVLRDYGEERFARRIAAAIVKARADSPITTTLQLAELVKAAHPRWEKHKHPATRTFQALRIAINRELEDLDVLLDVVVDCLSPSGRLAVISFHSLEDRKVKQFMRKASQGPKVPRGVPVQGDTMRGPLALVGKAIKPSEREVQANVRARSAVLRIAERRQ</sequence>
<dbReference type="GO" id="GO:0005737">
    <property type="term" value="C:cytoplasm"/>
    <property type="evidence" value="ECO:0007669"/>
    <property type="project" value="UniProtKB-SubCell"/>
</dbReference>
<evidence type="ECO:0000256" key="1">
    <source>
        <dbReference type="ARBA" id="ARBA00010396"/>
    </source>
</evidence>
<evidence type="ECO:0000256" key="5">
    <source>
        <dbReference type="ARBA" id="ARBA00022679"/>
    </source>
</evidence>
<name>F3L1N3_9GAMM</name>
<reference evidence="8 9" key="1">
    <citation type="journal article" date="2011" name="J. Bacteriol.">
        <title>Genome sequence of strain IMCC3088, a proteorhodopsin-containing marine bacterium belonging to the OM60/NOR5 clade.</title>
        <authorList>
            <person name="Jang Y."/>
            <person name="Oh H.M."/>
            <person name="Kang I."/>
            <person name="Lee K."/>
            <person name="Yang S.J."/>
            <person name="Cho J.C."/>
        </authorList>
    </citation>
    <scope>NUCLEOTIDE SEQUENCE [LARGE SCALE GENOMIC DNA]</scope>
    <source>
        <strain evidence="8 9">IMCC3088</strain>
    </source>
</reference>
<dbReference type="STRING" id="2518989.IMCC3088_1373"/>
<evidence type="ECO:0000313" key="9">
    <source>
        <dbReference type="Proteomes" id="UP000005615"/>
    </source>
</evidence>
<dbReference type="PANTHER" id="PTHR11265:SF0">
    <property type="entry name" value="12S RRNA N4-METHYLCYTIDINE METHYLTRANSFERASE"/>
    <property type="match status" value="1"/>
</dbReference>
<dbReference type="PANTHER" id="PTHR11265">
    <property type="entry name" value="S-ADENOSYL-METHYLTRANSFERASE MRAW"/>
    <property type="match status" value="1"/>
</dbReference>
<dbReference type="EC" id="2.1.1.199" evidence="7"/>
<feature type="binding site" evidence="7">
    <location>
        <position position="50"/>
    </location>
    <ligand>
        <name>S-adenosyl-L-methionine</name>
        <dbReference type="ChEBI" id="CHEBI:59789"/>
    </ligand>
</feature>
<dbReference type="SUPFAM" id="SSF81799">
    <property type="entry name" value="Putative methyltransferase TM0872, insert domain"/>
    <property type="match status" value="1"/>
</dbReference>
<organism evidence="8 9">
    <name type="scientific">Aequoribacter fuscus</name>
    <dbReference type="NCBI Taxonomy" id="2518989"/>
    <lineage>
        <taxon>Bacteria</taxon>
        <taxon>Pseudomonadati</taxon>
        <taxon>Pseudomonadota</taxon>
        <taxon>Gammaproteobacteria</taxon>
        <taxon>Cellvibrionales</taxon>
        <taxon>Halieaceae</taxon>
        <taxon>Aequoribacter</taxon>
    </lineage>
</organism>
<comment type="catalytic activity">
    <reaction evidence="7">
        <text>cytidine(1402) in 16S rRNA + S-adenosyl-L-methionine = N(4)-methylcytidine(1402) in 16S rRNA + S-adenosyl-L-homocysteine + H(+)</text>
        <dbReference type="Rhea" id="RHEA:42928"/>
        <dbReference type="Rhea" id="RHEA-COMP:10286"/>
        <dbReference type="Rhea" id="RHEA-COMP:10287"/>
        <dbReference type="ChEBI" id="CHEBI:15378"/>
        <dbReference type="ChEBI" id="CHEBI:57856"/>
        <dbReference type="ChEBI" id="CHEBI:59789"/>
        <dbReference type="ChEBI" id="CHEBI:74506"/>
        <dbReference type="ChEBI" id="CHEBI:82748"/>
        <dbReference type="EC" id="2.1.1.199"/>
    </reaction>
</comment>
<dbReference type="EMBL" id="AEIG01000034">
    <property type="protein sequence ID" value="EGG29736.1"/>
    <property type="molecule type" value="Genomic_DNA"/>
</dbReference>
<dbReference type="GO" id="GO:0070475">
    <property type="term" value="P:rRNA base methylation"/>
    <property type="evidence" value="ECO:0007669"/>
    <property type="project" value="UniProtKB-UniRule"/>
</dbReference>
<keyword evidence="3 7" id="KW-0698">rRNA processing</keyword>
<evidence type="ECO:0000256" key="3">
    <source>
        <dbReference type="ARBA" id="ARBA00022552"/>
    </source>
</evidence>
<proteinExistence type="inferred from homology"/>
<dbReference type="HAMAP" id="MF_01007">
    <property type="entry name" value="16SrRNA_methyltr_H"/>
    <property type="match status" value="1"/>
</dbReference>
<dbReference type="Pfam" id="PF01795">
    <property type="entry name" value="Methyltransf_5"/>
    <property type="match status" value="1"/>
</dbReference>
<dbReference type="InterPro" id="IPR002903">
    <property type="entry name" value="RsmH"/>
</dbReference>
<dbReference type="GO" id="GO:0071424">
    <property type="term" value="F:rRNA (cytosine-N4-)-methyltransferase activity"/>
    <property type="evidence" value="ECO:0007669"/>
    <property type="project" value="UniProtKB-UniRule"/>
</dbReference>
<dbReference type="Proteomes" id="UP000005615">
    <property type="component" value="Unassembled WGS sequence"/>
</dbReference>
<evidence type="ECO:0000256" key="6">
    <source>
        <dbReference type="ARBA" id="ARBA00022691"/>
    </source>
</evidence>
<keyword evidence="6 7" id="KW-0949">S-adenosyl-L-methionine</keyword>
<comment type="subcellular location">
    <subcellularLocation>
        <location evidence="7">Cytoplasm</location>
    </subcellularLocation>
</comment>
<dbReference type="Gene3D" id="3.40.50.150">
    <property type="entry name" value="Vaccinia Virus protein VP39"/>
    <property type="match status" value="1"/>
</dbReference>
<dbReference type="eggNOG" id="COG0275">
    <property type="taxonomic scope" value="Bacteria"/>
</dbReference>
<evidence type="ECO:0000256" key="4">
    <source>
        <dbReference type="ARBA" id="ARBA00022603"/>
    </source>
</evidence>
<accession>F3L1N3</accession>
<feature type="binding site" evidence="7">
    <location>
        <position position="104"/>
    </location>
    <ligand>
        <name>S-adenosyl-L-methionine</name>
        <dbReference type="ChEBI" id="CHEBI:59789"/>
    </ligand>
</feature>
<feature type="binding site" evidence="7">
    <location>
        <position position="97"/>
    </location>
    <ligand>
        <name>S-adenosyl-L-methionine</name>
        <dbReference type="ChEBI" id="CHEBI:59789"/>
    </ligand>
</feature>
<comment type="similarity">
    <text evidence="1 7">Belongs to the methyltransferase superfamily. RsmH family.</text>
</comment>
<dbReference type="RefSeq" id="WP_009575668.1">
    <property type="nucleotide sequence ID" value="NZ_AEIG01000034.1"/>
</dbReference>
<dbReference type="NCBIfam" id="TIGR00006">
    <property type="entry name" value="16S rRNA (cytosine(1402)-N(4))-methyltransferase RsmH"/>
    <property type="match status" value="1"/>
</dbReference>
<gene>
    <name evidence="7" type="primary">rsmH</name>
    <name evidence="8" type="ORF">IMCC3088_1373</name>
</gene>
<dbReference type="AlphaFoldDB" id="F3L1N3"/>
<dbReference type="PIRSF" id="PIRSF004486">
    <property type="entry name" value="MraW"/>
    <property type="match status" value="1"/>
</dbReference>